<keyword evidence="4" id="KW-1185">Reference proteome</keyword>
<feature type="transmembrane region" description="Helical" evidence="2">
    <location>
        <begin position="15"/>
        <end position="36"/>
    </location>
</feature>
<keyword evidence="2" id="KW-0472">Membrane</keyword>
<feature type="non-terminal residue" evidence="3">
    <location>
        <position position="214"/>
    </location>
</feature>
<dbReference type="EMBL" id="BTSY01000001">
    <property type="protein sequence ID" value="GMT08971.1"/>
    <property type="molecule type" value="Genomic_DNA"/>
</dbReference>
<proteinExistence type="predicted"/>
<feature type="region of interest" description="Disordered" evidence="1">
    <location>
        <begin position="192"/>
        <end position="214"/>
    </location>
</feature>
<accession>A0AAV5UPG5</accession>
<sequence>LTSPLLSSLQFPSTMRLQIVAMILFIAMFSGTSSTLSTDHRSIVEILAELDNTGTGALGKMAAKEKETSTQGSKSVQVINYLAVEKSGNKDKMRTQYKDLFCDVLNPNVTRLGSELIYADDSSGPFRRIEDEMNRLFFRHEYKSCRENGEKSEGVIECTCKDNGGASATTMCAIKHKAQELIDNGTITCSSSTSPASSLTPHSSLMLLKGPGTA</sequence>
<gene>
    <name evidence="3" type="ORF">PFISCL1PPCAC_268</name>
</gene>
<name>A0AAV5UPG5_9BILA</name>
<feature type="non-terminal residue" evidence="3">
    <location>
        <position position="1"/>
    </location>
</feature>
<dbReference type="Proteomes" id="UP001432322">
    <property type="component" value="Unassembled WGS sequence"/>
</dbReference>
<evidence type="ECO:0000313" key="3">
    <source>
        <dbReference type="EMBL" id="GMT08971.1"/>
    </source>
</evidence>
<comment type="caution">
    <text evidence="3">The sequence shown here is derived from an EMBL/GenBank/DDBJ whole genome shotgun (WGS) entry which is preliminary data.</text>
</comment>
<dbReference type="AlphaFoldDB" id="A0AAV5UPG5"/>
<feature type="compositionally biased region" description="Low complexity" evidence="1">
    <location>
        <begin position="192"/>
        <end position="205"/>
    </location>
</feature>
<evidence type="ECO:0000313" key="4">
    <source>
        <dbReference type="Proteomes" id="UP001432322"/>
    </source>
</evidence>
<keyword evidence="2" id="KW-0812">Transmembrane</keyword>
<organism evidence="3 4">
    <name type="scientific">Pristionchus fissidentatus</name>
    <dbReference type="NCBI Taxonomy" id="1538716"/>
    <lineage>
        <taxon>Eukaryota</taxon>
        <taxon>Metazoa</taxon>
        <taxon>Ecdysozoa</taxon>
        <taxon>Nematoda</taxon>
        <taxon>Chromadorea</taxon>
        <taxon>Rhabditida</taxon>
        <taxon>Rhabditina</taxon>
        <taxon>Diplogasteromorpha</taxon>
        <taxon>Diplogasteroidea</taxon>
        <taxon>Neodiplogasteridae</taxon>
        <taxon>Pristionchus</taxon>
    </lineage>
</organism>
<reference evidence="3" key="1">
    <citation type="submission" date="2023-10" db="EMBL/GenBank/DDBJ databases">
        <title>Genome assembly of Pristionchus species.</title>
        <authorList>
            <person name="Yoshida K."/>
            <person name="Sommer R.J."/>
        </authorList>
    </citation>
    <scope>NUCLEOTIDE SEQUENCE</scope>
    <source>
        <strain evidence="3">RS5133</strain>
    </source>
</reference>
<keyword evidence="2" id="KW-1133">Transmembrane helix</keyword>
<protein>
    <submittedName>
        <fullName evidence="3">Uncharacterized protein</fullName>
    </submittedName>
</protein>
<evidence type="ECO:0000256" key="2">
    <source>
        <dbReference type="SAM" id="Phobius"/>
    </source>
</evidence>
<evidence type="ECO:0000256" key="1">
    <source>
        <dbReference type="SAM" id="MobiDB-lite"/>
    </source>
</evidence>